<reference evidence="1 2" key="1">
    <citation type="submission" date="2018-07" db="EMBL/GenBank/DDBJ databases">
        <title>Genomic Encyclopedia of Type Strains, Phase IV (KMG-IV): sequencing the most valuable type-strain genomes for metagenomic binning, comparative biology and taxonomic classification.</title>
        <authorList>
            <person name="Goeker M."/>
        </authorList>
    </citation>
    <scope>NUCLEOTIDE SEQUENCE [LARGE SCALE GENOMIC DNA]</scope>
    <source>
        <strain evidence="1 2">DSM 44952</strain>
    </source>
</reference>
<dbReference type="CDD" id="cd08983">
    <property type="entry name" value="GH43_Bt3655-like"/>
    <property type="match status" value="1"/>
</dbReference>
<evidence type="ECO:0008006" key="3">
    <source>
        <dbReference type="Google" id="ProtNLM"/>
    </source>
</evidence>
<gene>
    <name evidence="1" type="ORF">DFR68_10245</name>
</gene>
<sequence>MLGLAVGVPMSLTLGRSAQALPAPGPRYTVTGFTNSSESDLFVYESADATRFSLLRARAYTPPTGLMRDPCLFRHTDGAYYITYTTAWEGDTIGFARSTDRIDWTHLYDFTVPIPGVTSTWAPEWFVDPHGNVNLIVSLSDGRRFTPYLMTATDAALRSWTALTPLAGLAPAPDDPDAFGYIDTTIVQVGRRFAAFTKNETTKYIELAVADAVTGPYTFVATGDWAGWGTPREGQSVTALPGGGWRIFFDAYDDGKYFYSDSLDGFRTWSPPTELPGLSGTVRHITVFREDVAPVAPESAGTIR</sequence>
<proteinExistence type="predicted"/>
<accession>A0A370HC26</accession>
<organism evidence="1 2">
    <name type="scientific">Nocardia mexicana</name>
    <dbReference type="NCBI Taxonomy" id="279262"/>
    <lineage>
        <taxon>Bacteria</taxon>
        <taxon>Bacillati</taxon>
        <taxon>Actinomycetota</taxon>
        <taxon>Actinomycetes</taxon>
        <taxon>Mycobacteriales</taxon>
        <taxon>Nocardiaceae</taxon>
        <taxon>Nocardia</taxon>
    </lineage>
</organism>
<comment type="caution">
    <text evidence="1">The sequence shown here is derived from an EMBL/GenBank/DDBJ whole genome shotgun (WGS) entry which is preliminary data.</text>
</comment>
<keyword evidence="2" id="KW-1185">Reference proteome</keyword>
<dbReference type="Proteomes" id="UP000255355">
    <property type="component" value="Unassembled WGS sequence"/>
</dbReference>
<name>A0A370HC26_9NOCA</name>
<dbReference type="STRING" id="1210089.GCA_001613165_06943"/>
<dbReference type="Gene3D" id="2.115.10.20">
    <property type="entry name" value="Glycosyl hydrolase domain, family 43"/>
    <property type="match status" value="1"/>
</dbReference>
<dbReference type="EMBL" id="QQAZ01000002">
    <property type="protein sequence ID" value="RDI53925.1"/>
    <property type="molecule type" value="Genomic_DNA"/>
</dbReference>
<protein>
    <recommendedName>
        <fullName evidence="3">Glycosyl hydrolase family 43</fullName>
    </recommendedName>
</protein>
<dbReference type="InterPro" id="IPR023296">
    <property type="entry name" value="Glyco_hydro_beta-prop_sf"/>
</dbReference>
<evidence type="ECO:0000313" key="2">
    <source>
        <dbReference type="Proteomes" id="UP000255355"/>
    </source>
</evidence>
<dbReference type="SUPFAM" id="SSF75005">
    <property type="entry name" value="Arabinanase/levansucrase/invertase"/>
    <property type="match status" value="1"/>
</dbReference>
<dbReference type="AlphaFoldDB" id="A0A370HC26"/>
<evidence type="ECO:0000313" key="1">
    <source>
        <dbReference type="EMBL" id="RDI53925.1"/>
    </source>
</evidence>